<evidence type="ECO:0000313" key="5">
    <source>
        <dbReference type="Proteomes" id="UP000319731"/>
    </source>
</evidence>
<comment type="caution">
    <text evidence="4">The sequence shown here is derived from an EMBL/GenBank/DDBJ whole genome shotgun (WGS) entry which is preliminary data.</text>
</comment>
<dbReference type="GeneID" id="42005567"/>
<reference evidence="4 5" key="1">
    <citation type="journal article" date="2019" name="Sci. Rep.">
        <title>Comparative genomics of chytrid fungi reveal insights into the obligate biotrophic and pathogenic lifestyle of Synchytrium endobioticum.</title>
        <authorList>
            <person name="van de Vossenberg B.T.L.H."/>
            <person name="Warris S."/>
            <person name="Nguyen H.D.T."/>
            <person name="van Gent-Pelzer M.P.E."/>
            <person name="Joly D.L."/>
            <person name="van de Geest H.C."/>
            <person name="Bonants P.J.M."/>
            <person name="Smith D.S."/>
            <person name="Levesque C.A."/>
            <person name="van der Lee T.A.J."/>
        </authorList>
    </citation>
    <scope>NUCLEOTIDE SEQUENCE [LARGE SCALE GENOMIC DNA]</scope>
    <source>
        <strain evidence="4 5">JEL517</strain>
    </source>
</reference>
<keyword evidence="2" id="KW-1133">Transmembrane helix</keyword>
<organism evidence="4 5">
    <name type="scientific">Synchytrium microbalum</name>
    <dbReference type="NCBI Taxonomy" id="1806994"/>
    <lineage>
        <taxon>Eukaryota</taxon>
        <taxon>Fungi</taxon>
        <taxon>Fungi incertae sedis</taxon>
        <taxon>Chytridiomycota</taxon>
        <taxon>Chytridiomycota incertae sedis</taxon>
        <taxon>Chytridiomycetes</taxon>
        <taxon>Synchytriales</taxon>
        <taxon>Synchytriaceae</taxon>
        <taxon>Synchytrium</taxon>
    </lineage>
</organism>
<dbReference type="GO" id="GO:0004553">
    <property type="term" value="F:hydrolase activity, hydrolyzing O-glycosyl compounds"/>
    <property type="evidence" value="ECO:0007669"/>
    <property type="project" value="InterPro"/>
</dbReference>
<proteinExistence type="predicted"/>
<keyword evidence="2" id="KW-0472">Membrane</keyword>
<keyword evidence="5" id="KW-1185">Reference proteome</keyword>
<feature type="domain" description="Endo-beta-1,6-galactanase-like" evidence="3">
    <location>
        <begin position="436"/>
        <end position="747"/>
    </location>
</feature>
<gene>
    <name evidence="4" type="ORF">SmJEL517_g04342</name>
</gene>
<dbReference type="Pfam" id="PF14587">
    <property type="entry name" value="Glyco_hydr_30_2"/>
    <property type="match status" value="1"/>
</dbReference>
<dbReference type="InterPro" id="IPR013780">
    <property type="entry name" value="Glyco_hydro_b"/>
</dbReference>
<evidence type="ECO:0000256" key="1">
    <source>
        <dbReference type="SAM" id="MobiDB-lite"/>
    </source>
</evidence>
<dbReference type="InterPro" id="IPR017853">
    <property type="entry name" value="GH"/>
</dbReference>
<feature type="compositionally biased region" description="Basic and acidic residues" evidence="1">
    <location>
        <begin position="284"/>
        <end position="299"/>
    </location>
</feature>
<dbReference type="STRING" id="1806994.A0A507BZG7"/>
<dbReference type="InterPro" id="IPR039743">
    <property type="entry name" value="6GAL/EXGAL"/>
</dbReference>
<keyword evidence="2" id="KW-0812">Transmembrane</keyword>
<evidence type="ECO:0000259" key="3">
    <source>
        <dbReference type="Pfam" id="PF14587"/>
    </source>
</evidence>
<dbReference type="EMBL" id="QEAO01000029">
    <property type="protein sequence ID" value="TPX32521.1"/>
    <property type="molecule type" value="Genomic_DNA"/>
</dbReference>
<feature type="compositionally biased region" description="Low complexity" evidence="1">
    <location>
        <begin position="75"/>
        <end position="89"/>
    </location>
</feature>
<feature type="region of interest" description="Disordered" evidence="1">
    <location>
        <begin position="268"/>
        <end position="308"/>
    </location>
</feature>
<feature type="compositionally biased region" description="Polar residues" evidence="1">
    <location>
        <begin position="273"/>
        <end position="283"/>
    </location>
</feature>
<accession>A0A507BZG7</accession>
<dbReference type="Proteomes" id="UP000319731">
    <property type="component" value="Unassembled WGS sequence"/>
</dbReference>
<dbReference type="RefSeq" id="XP_031023708.1">
    <property type="nucleotide sequence ID" value="XM_031170270.1"/>
</dbReference>
<dbReference type="PANTHER" id="PTHR42767">
    <property type="entry name" value="ENDO-BETA-1,6-GALACTANASE"/>
    <property type="match status" value="1"/>
</dbReference>
<dbReference type="SUPFAM" id="SSF51445">
    <property type="entry name" value="(Trans)glycosidases"/>
    <property type="match status" value="1"/>
</dbReference>
<feature type="transmembrane region" description="Helical" evidence="2">
    <location>
        <begin position="376"/>
        <end position="397"/>
    </location>
</feature>
<sequence length="897" mass="99271">MEPDRYTKVSRPARQSPADRLDTNTDPFSIDADETHRGIDPPIDNMKSYTNRANLLAPTRTDSRVPNPASQSNRALANQNQASHSSSANTTVHVAPSTATLDNLPLPLYNRPSHRATDRSEVIFDDLMIQSPNGRIVELSQETVYRYNDGNSSQLPTVLTRTHYADRMPTYVVNALPQQQQQQPHHRHARHDVEEDSTVDVASMYMTESDVTTTTIPPPISNIPQTTTIPSQQQQPTVVTRHSIFKHISIRQRSKSPTRHHPIVVAPWEANDEQQPPNASQTDISDKSAVRKSRDEKSDTSGSTLVAVPPKMNSFSRVFSNLRKSLYAADDSDSRSSDSLDARNEKRRSWRFNKNGAIAAVPKKRKSPRAVCIRRTVFGVIAGLIIVGGIVLMVLYFTNNHIKALLTNNPIYDAPYFNSTIKLSKNNFVNGTDWLGFGTSLAWWARFAGEDLNGTTSFDDLLDLFFDKDKGLGLTVVRYNLGATQPSPPTNVASYHSFSDMPAVQQYYQGPYNWDLDKGQRLTFLAAIKRGVIAAELFTSSPPWWMTYSGSSMGNTDGSDNLIPGNYGIFADYLANAILFYRDNYNISFMSVAPFTEPTANWWAYNANANQEGCHFDASSVVNFVNTLNTTLKSYGLTTQIASPDEVAYSYTQATLQTVSTKNMASFQKVNTHGYFDPPNSERAALGQYVQKIGKKVWMSELGTGGQTMVPAATGIRSLGGIGLARQIVADIYYLGVTAWVYWQALDTGGDWGLLSIPQTGYTTTYFQSGIPTPGKQYYVMMQYSRWLRPGMDIIASDQGTDVAVIAARSTSNHQIVIVALNQWPFQRVFGVDLSLYAYGVNATQTTNMTITAYRTSNSENHAQVPPPGYGSNSVVSVSCTPYSVTTVVLNGLAWTS</sequence>
<dbReference type="OrthoDB" id="2012278at2759"/>
<dbReference type="PANTHER" id="PTHR42767:SF1">
    <property type="entry name" value="ENDO-BETA-1,6-GALACTANASE-LIKE DOMAIN-CONTAINING PROTEIN"/>
    <property type="match status" value="1"/>
</dbReference>
<dbReference type="AlphaFoldDB" id="A0A507BZG7"/>
<dbReference type="InterPro" id="IPR039514">
    <property type="entry name" value="6GAL-like"/>
</dbReference>
<dbReference type="Gene3D" id="2.60.40.1180">
    <property type="entry name" value="Golgi alpha-mannosidase II"/>
    <property type="match status" value="1"/>
</dbReference>
<evidence type="ECO:0000256" key="2">
    <source>
        <dbReference type="SAM" id="Phobius"/>
    </source>
</evidence>
<evidence type="ECO:0000313" key="4">
    <source>
        <dbReference type="EMBL" id="TPX32521.1"/>
    </source>
</evidence>
<feature type="region of interest" description="Disordered" evidence="1">
    <location>
        <begin position="1"/>
        <end position="94"/>
    </location>
</feature>
<protein>
    <recommendedName>
        <fullName evidence="3">Endo-beta-1,6-galactanase-like domain-containing protein</fullName>
    </recommendedName>
</protein>
<dbReference type="Gene3D" id="3.20.20.80">
    <property type="entry name" value="Glycosidases"/>
    <property type="match status" value="1"/>
</dbReference>
<name>A0A507BZG7_9FUNG</name>